<dbReference type="EMBL" id="BTGU01008492">
    <property type="protein sequence ID" value="GMN29317.1"/>
    <property type="molecule type" value="Genomic_DNA"/>
</dbReference>
<reference evidence="1" key="1">
    <citation type="submission" date="2023-07" db="EMBL/GenBank/DDBJ databases">
        <title>draft genome sequence of fig (Ficus carica).</title>
        <authorList>
            <person name="Takahashi T."/>
            <person name="Nishimura K."/>
        </authorList>
    </citation>
    <scope>NUCLEOTIDE SEQUENCE</scope>
</reference>
<dbReference type="Proteomes" id="UP001187192">
    <property type="component" value="Unassembled WGS sequence"/>
</dbReference>
<name>A0AA87Z3X5_FICCA</name>
<gene>
    <name evidence="1" type="ORF">TIFTF001_050592</name>
</gene>
<proteinExistence type="predicted"/>
<protein>
    <submittedName>
        <fullName evidence="1">Uncharacterized protein</fullName>
    </submittedName>
</protein>
<evidence type="ECO:0000313" key="2">
    <source>
        <dbReference type="Proteomes" id="UP001187192"/>
    </source>
</evidence>
<dbReference type="AlphaFoldDB" id="A0AA87Z3X5"/>
<keyword evidence="2" id="KW-1185">Reference proteome</keyword>
<organism evidence="1 2">
    <name type="scientific">Ficus carica</name>
    <name type="common">Common fig</name>
    <dbReference type="NCBI Taxonomy" id="3494"/>
    <lineage>
        <taxon>Eukaryota</taxon>
        <taxon>Viridiplantae</taxon>
        <taxon>Streptophyta</taxon>
        <taxon>Embryophyta</taxon>
        <taxon>Tracheophyta</taxon>
        <taxon>Spermatophyta</taxon>
        <taxon>Magnoliopsida</taxon>
        <taxon>eudicotyledons</taxon>
        <taxon>Gunneridae</taxon>
        <taxon>Pentapetalae</taxon>
        <taxon>rosids</taxon>
        <taxon>fabids</taxon>
        <taxon>Rosales</taxon>
        <taxon>Moraceae</taxon>
        <taxon>Ficeae</taxon>
        <taxon>Ficus</taxon>
    </lineage>
</organism>
<evidence type="ECO:0000313" key="1">
    <source>
        <dbReference type="EMBL" id="GMN29317.1"/>
    </source>
</evidence>
<comment type="caution">
    <text evidence="1">The sequence shown here is derived from an EMBL/GenBank/DDBJ whole genome shotgun (WGS) entry which is preliminary data.</text>
</comment>
<sequence>MNGIEAVVYLGTLIPEVFRHRRCCRKSWCIGEGAPPSMESPDIERVTSLGWK</sequence>
<accession>A0AA87Z3X5</accession>